<keyword evidence="2" id="KW-1185">Reference proteome</keyword>
<feature type="non-terminal residue" evidence="1">
    <location>
        <position position="106"/>
    </location>
</feature>
<protein>
    <submittedName>
        <fullName evidence="1">Ankyrin</fullName>
    </submittedName>
</protein>
<reference evidence="1" key="1">
    <citation type="journal article" date="2020" name="Stud. Mycol.">
        <title>101 Dothideomycetes genomes: a test case for predicting lifestyles and emergence of pathogens.</title>
        <authorList>
            <person name="Haridas S."/>
            <person name="Albert R."/>
            <person name="Binder M."/>
            <person name="Bloem J."/>
            <person name="Labutti K."/>
            <person name="Salamov A."/>
            <person name="Andreopoulos B."/>
            <person name="Baker S."/>
            <person name="Barry K."/>
            <person name="Bills G."/>
            <person name="Bluhm B."/>
            <person name="Cannon C."/>
            <person name="Castanera R."/>
            <person name="Culley D."/>
            <person name="Daum C."/>
            <person name="Ezra D."/>
            <person name="Gonzalez J."/>
            <person name="Henrissat B."/>
            <person name="Kuo A."/>
            <person name="Liang C."/>
            <person name="Lipzen A."/>
            <person name="Lutzoni F."/>
            <person name="Magnuson J."/>
            <person name="Mondo S."/>
            <person name="Nolan M."/>
            <person name="Ohm R."/>
            <person name="Pangilinan J."/>
            <person name="Park H.-J."/>
            <person name="Ramirez L."/>
            <person name="Alfaro M."/>
            <person name="Sun H."/>
            <person name="Tritt A."/>
            <person name="Yoshinaga Y."/>
            <person name="Zwiers L.-H."/>
            <person name="Turgeon B."/>
            <person name="Goodwin S."/>
            <person name="Spatafora J."/>
            <person name="Crous P."/>
            <person name="Grigoriev I."/>
        </authorList>
    </citation>
    <scope>NUCLEOTIDE SEQUENCE</scope>
    <source>
        <strain evidence="1">ATCC 200398</strain>
    </source>
</reference>
<dbReference type="Proteomes" id="UP000799755">
    <property type="component" value="Unassembled WGS sequence"/>
</dbReference>
<evidence type="ECO:0000313" key="2">
    <source>
        <dbReference type="Proteomes" id="UP000799755"/>
    </source>
</evidence>
<dbReference type="EMBL" id="MU003508">
    <property type="protein sequence ID" value="KAF2470483.1"/>
    <property type="molecule type" value="Genomic_DNA"/>
</dbReference>
<comment type="caution">
    <text evidence="1">The sequence shown here is derived from an EMBL/GenBank/DDBJ whole genome shotgun (WGS) entry which is preliminary data.</text>
</comment>
<accession>A0ACB6QV84</accession>
<name>A0ACB6QV84_9PLEO</name>
<feature type="non-terminal residue" evidence="1">
    <location>
        <position position="1"/>
    </location>
</feature>
<proteinExistence type="predicted"/>
<organism evidence="1 2">
    <name type="scientific">Lindgomyces ingoldianus</name>
    <dbReference type="NCBI Taxonomy" id="673940"/>
    <lineage>
        <taxon>Eukaryota</taxon>
        <taxon>Fungi</taxon>
        <taxon>Dikarya</taxon>
        <taxon>Ascomycota</taxon>
        <taxon>Pezizomycotina</taxon>
        <taxon>Dothideomycetes</taxon>
        <taxon>Pleosporomycetidae</taxon>
        <taxon>Pleosporales</taxon>
        <taxon>Lindgomycetaceae</taxon>
        <taxon>Lindgomyces</taxon>
    </lineage>
</organism>
<gene>
    <name evidence="1" type="ORF">BDR25DRAFT_204813</name>
</gene>
<sequence>AFIQLLIKSGADVNAKDHEGSTPLIWVLNYHYLSDEAVHQLVSAGANLGVTDTFDGNTPLHLACNAAIAELFLEKGANVATRNNNRQTPLDLASQLGRQDVVRALI</sequence>
<evidence type="ECO:0000313" key="1">
    <source>
        <dbReference type="EMBL" id="KAF2470483.1"/>
    </source>
</evidence>